<dbReference type="EMBL" id="JBAPLV010000026">
    <property type="protein sequence ID" value="MEI4280606.1"/>
    <property type="molecule type" value="Genomic_DNA"/>
</dbReference>
<keyword evidence="6 8" id="KW-0472">Membrane</keyword>
<feature type="region of interest" description="Disordered" evidence="7">
    <location>
        <begin position="212"/>
        <end position="234"/>
    </location>
</feature>
<dbReference type="InterPro" id="IPR032816">
    <property type="entry name" value="VTT_dom"/>
</dbReference>
<evidence type="ECO:0000256" key="4">
    <source>
        <dbReference type="ARBA" id="ARBA00022692"/>
    </source>
</evidence>
<feature type="transmembrane region" description="Helical" evidence="8">
    <location>
        <begin position="150"/>
        <end position="173"/>
    </location>
</feature>
<feature type="transmembrane region" description="Helical" evidence="8">
    <location>
        <begin position="62"/>
        <end position="82"/>
    </location>
</feature>
<dbReference type="InterPro" id="IPR051311">
    <property type="entry name" value="DedA_domain"/>
</dbReference>
<gene>
    <name evidence="10" type="ORF">UXQ13_19190</name>
</gene>
<evidence type="ECO:0000256" key="6">
    <source>
        <dbReference type="ARBA" id="ARBA00023136"/>
    </source>
</evidence>
<evidence type="ECO:0000256" key="5">
    <source>
        <dbReference type="ARBA" id="ARBA00022989"/>
    </source>
</evidence>
<evidence type="ECO:0000313" key="10">
    <source>
        <dbReference type="EMBL" id="MEI4280606.1"/>
    </source>
</evidence>
<feature type="transmembrane region" description="Helical" evidence="8">
    <location>
        <begin position="179"/>
        <end position="200"/>
    </location>
</feature>
<evidence type="ECO:0000256" key="8">
    <source>
        <dbReference type="SAM" id="Phobius"/>
    </source>
</evidence>
<keyword evidence="3" id="KW-1003">Cell membrane</keyword>
<evidence type="ECO:0000259" key="9">
    <source>
        <dbReference type="Pfam" id="PF09335"/>
    </source>
</evidence>
<keyword evidence="5 8" id="KW-1133">Transmembrane helix</keyword>
<comment type="subcellular location">
    <subcellularLocation>
        <location evidence="1">Cell membrane</location>
        <topology evidence="1">Multi-pass membrane protein</topology>
    </subcellularLocation>
</comment>
<dbReference type="Pfam" id="PF09335">
    <property type="entry name" value="VTT_dom"/>
    <property type="match status" value="1"/>
</dbReference>
<keyword evidence="11" id="KW-1185">Reference proteome</keyword>
<organism evidence="10 11">
    <name type="scientific">Klenkia terrae</name>
    <dbReference type="NCBI Taxonomy" id="1052259"/>
    <lineage>
        <taxon>Bacteria</taxon>
        <taxon>Bacillati</taxon>
        <taxon>Actinomycetota</taxon>
        <taxon>Actinomycetes</taxon>
        <taxon>Geodermatophilales</taxon>
        <taxon>Geodermatophilaceae</taxon>
        <taxon>Klenkia</taxon>
    </lineage>
</organism>
<keyword evidence="4 8" id="KW-0812">Transmembrane</keyword>
<accession>A0ABU8ECN2</accession>
<dbReference type="PANTHER" id="PTHR42709:SF6">
    <property type="entry name" value="UNDECAPRENYL PHOSPHATE TRANSPORTER A"/>
    <property type="match status" value="1"/>
</dbReference>
<feature type="domain" description="VTT" evidence="9">
    <location>
        <begin position="43"/>
        <end position="169"/>
    </location>
</feature>
<name>A0ABU8ECN2_9ACTN</name>
<protein>
    <submittedName>
        <fullName evidence="10">DedA family protein</fullName>
    </submittedName>
</protein>
<evidence type="ECO:0000256" key="7">
    <source>
        <dbReference type="SAM" id="MobiDB-lite"/>
    </source>
</evidence>
<proteinExistence type="inferred from homology"/>
<evidence type="ECO:0000256" key="3">
    <source>
        <dbReference type="ARBA" id="ARBA00022475"/>
    </source>
</evidence>
<comment type="similarity">
    <text evidence="2">Belongs to the DedA family.</text>
</comment>
<reference evidence="10 11" key="1">
    <citation type="submission" date="2024-03" db="EMBL/GenBank/DDBJ databases">
        <title>Draft genome sequence of Klenkia terrae.</title>
        <authorList>
            <person name="Duangmal K."/>
            <person name="Chantavorakit T."/>
        </authorList>
    </citation>
    <scope>NUCLEOTIDE SEQUENCE [LARGE SCALE GENOMIC DNA]</scope>
    <source>
        <strain evidence="10 11">JCM 17786</strain>
    </source>
</reference>
<dbReference type="Proteomes" id="UP001373496">
    <property type="component" value="Unassembled WGS sequence"/>
</dbReference>
<dbReference type="RefSeq" id="WP_225233470.1">
    <property type="nucleotide sequence ID" value="NZ_JBAPLV010000026.1"/>
</dbReference>
<sequence>MSVLAATSSDQGGITGFLLDLIETLGPVGVGLTIFIETVVPPIPSEVVLSAAGVLINDGRMALVPTILFATLGSVLGAAVLYQVGRSLGPRRSHAFLDRLPLVKTADVDRTFEWFERHDRPAVFFGRMVPIVRSFVSVPAGVVKMPWAQFLAYTTLGSLIWNSLLIGLGVALGDVVNDYLQYFDYVIYVAVVAVVVWFVVRGVRERLHQGDAEPDRSAADRLLETERRRDDEDR</sequence>
<evidence type="ECO:0000256" key="1">
    <source>
        <dbReference type="ARBA" id="ARBA00004651"/>
    </source>
</evidence>
<comment type="caution">
    <text evidence="10">The sequence shown here is derived from an EMBL/GenBank/DDBJ whole genome shotgun (WGS) entry which is preliminary data.</text>
</comment>
<evidence type="ECO:0000313" key="11">
    <source>
        <dbReference type="Proteomes" id="UP001373496"/>
    </source>
</evidence>
<evidence type="ECO:0000256" key="2">
    <source>
        <dbReference type="ARBA" id="ARBA00010792"/>
    </source>
</evidence>
<dbReference type="PANTHER" id="PTHR42709">
    <property type="entry name" value="ALKALINE PHOSPHATASE LIKE PROTEIN"/>
    <property type="match status" value="1"/>
</dbReference>